<organism evidence="1 2">
    <name type="scientific">Moraxella catarrhalis</name>
    <name type="common">Branhamella catarrhalis</name>
    <dbReference type="NCBI Taxonomy" id="480"/>
    <lineage>
        <taxon>Bacteria</taxon>
        <taxon>Pseudomonadati</taxon>
        <taxon>Pseudomonadota</taxon>
        <taxon>Gammaproteobacteria</taxon>
        <taxon>Moraxellales</taxon>
        <taxon>Moraxellaceae</taxon>
        <taxon>Moraxella</taxon>
    </lineage>
</organism>
<comment type="caution">
    <text evidence="1">The sequence shown here is derived from an EMBL/GenBank/DDBJ whole genome shotgun (WGS) entry which is preliminary data.</text>
</comment>
<sequence length="41" mass="4674">MIKSFGVDVFSVSKLKFISFIQPIMCQADTVLDTHVFMHVL</sequence>
<gene>
    <name evidence="1" type="ORF">AO370_1663</name>
</gene>
<accession>A0AB36DMN0</accession>
<name>A0AB36DMN0_MORCA</name>
<evidence type="ECO:0000313" key="1">
    <source>
        <dbReference type="EMBL" id="OAV23619.1"/>
    </source>
</evidence>
<dbReference type="RefSeq" id="WP_258866029.1">
    <property type="nucleotide sequence ID" value="NZ_LXHF01000069.1"/>
</dbReference>
<protein>
    <submittedName>
        <fullName evidence="1">Uncharacterized protein</fullName>
    </submittedName>
</protein>
<dbReference type="EMBL" id="LXHQ01000042">
    <property type="protein sequence ID" value="OAV23619.1"/>
    <property type="molecule type" value="Genomic_DNA"/>
</dbReference>
<dbReference type="Proteomes" id="UP000078295">
    <property type="component" value="Unassembled WGS sequence"/>
</dbReference>
<dbReference type="AlphaFoldDB" id="A0AB36DMN0"/>
<reference evidence="1 2" key="1">
    <citation type="journal article" date="2016" name="Genome Biol. Evol.">
        <title>Comparative Genomic Analyses of the Moraxella catarrhalis Serosensitive and Seroresistant Lineages Demonstrate Their Independent Evolution.</title>
        <authorList>
            <person name="Earl J.P."/>
            <person name="de Vries S.P."/>
            <person name="Ahmed A."/>
            <person name="Powell E."/>
            <person name="Schultz M.P."/>
            <person name="Hermans P.W."/>
            <person name="Hill D.J."/>
            <person name="Zhou Z."/>
            <person name="Constantinidou C.I."/>
            <person name="Hu F.Z."/>
            <person name="Bootsma H.J."/>
            <person name="Ehrlich G.D."/>
        </authorList>
    </citation>
    <scope>NUCLEOTIDE SEQUENCE [LARGE SCALE GENOMIC DNA]</scope>
    <source>
        <strain evidence="1 2">F23</strain>
    </source>
</reference>
<evidence type="ECO:0000313" key="2">
    <source>
        <dbReference type="Proteomes" id="UP000078295"/>
    </source>
</evidence>
<proteinExistence type="predicted"/>